<dbReference type="SUPFAM" id="SSF100950">
    <property type="entry name" value="NagB/RpiA/CoA transferase-like"/>
    <property type="match status" value="1"/>
</dbReference>
<dbReference type="Gene3D" id="3.40.1080.10">
    <property type="entry name" value="Glutaconate Coenzyme A-transferase"/>
    <property type="match status" value="1"/>
</dbReference>
<dbReference type="Proteomes" id="UP000012117">
    <property type="component" value="Unassembled WGS sequence"/>
</dbReference>
<accession>M6ZQ59</accession>
<dbReference type="EMBL" id="AKWN02000155">
    <property type="protein sequence ID" value="EMP08226.1"/>
    <property type="molecule type" value="Genomic_DNA"/>
</dbReference>
<reference evidence="1 2" key="1">
    <citation type="submission" date="2013-01" db="EMBL/GenBank/DDBJ databases">
        <authorList>
            <person name="Harkins D.M."/>
            <person name="Durkin A.S."/>
            <person name="Brinkac L.M."/>
            <person name="Haft D.H."/>
            <person name="Selengut J.D."/>
            <person name="Sanka R."/>
            <person name="DePew J."/>
            <person name="Purushe J."/>
            <person name="Picardeau M."/>
            <person name="Werts C."/>
            <person name="Goarant C."/>
            <person name="Vinetz J.M."/>
            <person name="Sutton G.G."/>
            <person name="Nierman W.C."/>
            <person name="Fouts D.E."/>
        </authorList>
    </citation>
    <scope>NUCLEOTIDE SEQUENCE [LARGE SCALE GENOMIC DNA]</scope>
    <source>
        <strain evidence="1 2">200701872</strain>
    </source>
</reference>
<sequence>MRFKTNNPFISADLAVSSVKSGQRVFVHSVAAAPTLLIQALTSRANELTNVEMIHLH</sequence>
<organism evidence="1 2">
    <name type="scientific">Leptospira interrogans serovar Pyrogenes str. 200701872</name>
    <dbReference type="NCBI Taxonomy" id="1193029"/>
    <lineage>
        <taxon>Bacteria</taxon>
        <taxon>Pseudomonadati</taxon>
        <taxon>Spirochaetota</taxon>
        <taxon>Spirochaetia</taxon>
        <taxon>Leptospirales</taxon>
        <taxon>Leptospiraceae</taxon>
        <taxon>Leptospira</taxon>
    </lineage>
</organism>
<evidence type="ECO:0000313" key="2">
    <source>
        <dbReference type="Proteomes" id="UP000012117"/>
    </source>
</evidence>
<comment type="caution">
    <text evidence="1">The sequence shown here is derived from an EMBL/GenBank/DDBJ whole genome shotgun (WGS) entry which is preliminary data.</text>
</comment>
<proteinExistence type="predicted"/>
<gene>
    <name evidence="1" type="ORF">LEP1GSC124_0419</name>
</gene>
<name>M6ZQ59_LEPIR</name>
<protein>
    <submittedName>
        <fullName evidence="1">Uncharacterized protein</fullName>
    </submittedName>
</protein>
<dbReference type="InterPro" id="IPR037171">
    <property type="entry name" value="NagB/RpiA_transferase-like"/>
</dbReference>
<dbReference type="AlphaFoldDB" id="M6ZQ59"/>
<feature type="non-terminal residue" evidence="1">
    <location>
        <position position="57"/>
    </location>
</feature>
<evidence type="ECO:0000313" key="1">
    <source>
        <dbReference type="EMBL" id="EMP08226.1"/>
    </source>
</evidence>